<proteinExistence type="predicted"/>
<evidence type="ECO:0000313" key="2">
    <source>
        <dbReference type="EMBL" id="EQD77945.1"/>
    </source>
</evidence>
<name>T0ZA90_9ZZZZ</name>
<reference evidence="1" key="1">
    <citation type="submission" date="2013-08" db="EMBL/GenBank/DDBJ databases">
        <authorList>
            <person name="Mendez C."/>
            <person name="Richter M."/>
            <person name="Ferrer M."/>
            <person name="Sanchez J."/>
        </authorList>
    </citation>
    <scope>NUCLEOTIDE SEQUENCE</scope>
</reference>
<comment type="caution">
    <text evidence="1">The sequence shown here is derived from an EMBL/GenBank/DDBJ whole genome shotgun (WGS) entry which is preliminary data.</text>
</comment>
<reference evidence="1" key="2">
    <citation type="journal article" date="2014" name="ISME J.">
        <title>Microbial stratification in low pH oxic and suboxic macroscopic growths along an acid mine drainage.</title>
        <authorList>
            <person name="Mendez-Garcia C."/>
            <person name="Mesa V."/>
            <person name="Sprenger R.R."/>
            <person name="Richter M."/>
            <person name="Diez M.S."/>
            <person name="Solano J."/>
            <person name="Bargiela R."/>
            <person name="Golyshina O.V."/>
            <person name="Manteca A."/>
            <person name="Ramos J.L."/>
            <person name="Gallego J.R."/>
            <person name="Llorente I."/>
            <person name="Martins Dos Santos V.A."/>
            <person name="Jensen O.N."/>
            <person name="Pelaez A.I."/>
            <person name="Sanchez J."/>
            <person name="Ferrer M."/>
        </authorList>
    </citation>
    <scope>NUCLEOTIDE SEQUENCE</scope>
</reference>
<organism evidence="1">
    <name type="scientific">mine drainage metagenome</name>
    <dbReference type="NCBI Taxonomy" id="410659"/>
    <lineage>
        <taxon>unclassified sequences</taxon>
        <taxon>metagenomes</taxon>
        <taxon>ecological metagenomes</taxon>
    </lineage>
</organism>
<dbReference type="AlphaFoldDB" id="T0ZA90"/>
<protein>
    <submittedName>
        <fullName evidence="1">Uncharacterized protein</fullName>
    </submittedName>
</protein>
<dbReference type="EMBL" id="AUZX01001906">
    <property type="protein sequence ID" value="EQD77945.1"/>
    <property type="molecule type" value="Genomic_DNA"/>
</dbReference>
<dbReference type="EMBL" id="AUZZ01011489">
    <property type="protein sequence ID" value="EQD26039.1"/>
    <property type="molecule type" value="Genomic_DNA"/>
</dbReference>
<accession>T0ZA90</accession>
<sequence>MPRDKDFPSQRPVKADWSDPELQALLKKTEQWQIDQRLGFVAEDVQIDLRWGAGVPCAARLVDLHDEFFVLQTALSLSVGEHVRVDRRVGDQTTILWGEVMQSRAGIRAGDQVQDGQFHWLRRGTTGK</sequence>
<gene>
    <name evidence="2" type="ORF">B1A_02567</name>
    <name evidence="1" type="ORF">B2A_15806</name>
</gene>
<evidence type="ECO:0000313" key="1">
    <source>
        <dbReference type="EMBL" id="EQD26039.1"/>
    </source>
</evidence>